<dbReference type="EMBL" id="LLKB01000007">
    <property type="protein sequence ID" value="KQC84112.1"/>
    <property type="molecule type" value="Genomic_DNA"/>
</dbReference>
<sequence length="67" mass="7968">MIGFNRLNVSENKSYVCKKGKKHTKYKNVRDSEFFCNDEETLKKILEFKQGIIDTLHDYLEPGSFYE</sequence>
<comment type="caution">
    <text evidence="1">The sequence shown here is derived from an EMBL/GenBank/DDBJ whole genome shotgun (WGS) entry which is preliminary data.</text>
</comment>
<evidence type="ECO:0000313" key="2">
    <source>
        <dbReference type="Proteomes" id="UP000050833"/>
    </source>
</evidence>
<evidence type="ECO:0008006" key="3">
    <source>
        <dbReference type="Google" id="ProtNLM"/>
    </source>
</evidence>
<dbReference type="Proteomes" id="UP000050833">
    <property type="component" value="Unassembled WGS sequence"/>
</dbReference>
<keyword evidence="2" id="KW-1185">Reference proteome</keyword>
<protein>
    <recommendedName>
        <fullName evidence="3">Transposase</fullName>
    </recommendedName>
</protein>
<accession>A0AAW3JMT8</accession>
<proteinExistence type="predicted"/>
<gene>
    <name evidence="1" type="ORF">APZ18_14435</name>
</gene>
<dbReference type="RefSeq" id="WP_055946337.1">
    <property type="nucleotide sequence ID" value="NZ_JAQDCV010000009.1"/>
</dbReference>
<organism evidence="1 2">
    <name type="scientific">Butyribacter intestini</name>
    <dbReference type="NCBI Taxonomy" id="1703332"/>
    <lineage>
        <taxon>Bacteria</taxon>
        <taxon>Bacillati</taxon>
        <taxon>Bacillota</taxon>
        <taxon>Clostridia</taxon>
        <taxon>Lachnospirales</taxon>
        <taxon>Lachnospiraceae</taxon>
        <taxon>Butyribacter</taxon>
    </lineage>
</organism>
<dbReference type="AlphaFoldDB" id="A0AAW3JMT8"/>
<evidence type="ECO:0000313" key="1">
    <source>
        <dbReference type="EMBL" id="KQC84112.1"/>
    </source>
</evidence>
<reference evidence="1 2" key="1">
    <citation type="submission" date="2015-10" db="EMBL/GenBank/DDBJ databases">
        <title>Butyribacter intestini gen. nov., sp. nov., a butyric acid-producing bacterium of the family Lachnospiraceae isolated from the human faeces.</title>
        <authorList>
            <person name="Zou Y."/>
            <person name="Xue W."/>
            <person name="Luo G."/>
            <person name="Lv M."/>
        </authorList>
    </citation>
    <scope>NUCLEOTIDE SEQUENCE [LARGE SCALE GENOMIC DNA]</scope>
    <source>
        <strain evidence="1 2">TF01-11</strain>
    </source>
</reference>
<name>A0AAW3JMT8_9FIRM</name>